<reference evidence="3" key="1">
    <citation type="submission" date="2022-11" db="UniProtKB">
        <authorList>
            <consortium name="WormBaseParasite"/>
        </authorList>
    </citation>
    <scope>IDENTIFICATION</scope>
</reference>
<feature type="compositionally biased region" description="Basic residues" evidence="1">
    <location>
        <begin position="60"/>
        <end position="69"/>
    </location>
</feature>
<evidence type="ECO:0000313" key="2">
    <source>
        <dbReference type="Proteomes" id="UP000887581"/>
    </source>
</evidence>
<evidence type="ECO:0000256" key="1">
    <source>
        <dbReference type="SAM" id="MobiDB-lite"/>
    </source>
</evidence>
<name>A0A915PTW3_9BILA</name>
<feature type="compositionally biased region" description="Basic and acidic residues" evidence="1">
    <location>
        <begin position="177"/>
        <end position="186"/>
    </location>
</feature>
<dbReference type="WBParaSite" id="sdigi.contig410.g8132.t1">
    <property type="protein sequence ID" value="sdigi.contig410.g8132.t1"/>
    <property type="gene ID" value="sdigi.contig410.g8132"/>
</dbReference>
<evidence type="ECO:0000313" key="3">
    <source>
        <dbReference type="WBParaSite" id="sdigi.contig410.g8132.t1"/>
    </source>
</evidence>
<sequence>MCKTGTRRREHLESVSHRQRMARLEHLRRLREEEGLDPGRGEDLLRFNELYAKERETRSKKGRSRRKQSKRQDVKALKNVESMDAQSIRDVLRKRLKREESVRGHKRRDGTTYHRNDKDEHRSDKSSSVRGRRTYDDDRSRSIRRSQKVKKEFKKPSSIRVKLHELSMSPRTRRKKELGEKIEKFD</sequence>
<organism evidence="2 3">
    <name type="scientific">Setaria digitata</name>
    <dbReference type="NCBI Taxonomy" id="48799"/>
    <lineage>
        <taxon>Eukaryota</taxon>
        <taxon>Metazoa</taxon>
        <taxon>Ecdysozoa</taxon>
        <taxon>Nematoda</taxon>
        <taxon>Chromadorea</taxon>
        <taxon>Rhabditida</taxon>
        <taxon>Spirurina</taxon>
        <taxon>Spiruromorpha</taxon>
        <taxon>Filarioidea</taxon>
        <taxon>Setariidae</taxon>
        <taxon>Setaria</taxon>
    </lineage>
</organism>
<feature type="compositionally biased region" description="Basic and acidic residues" evidence="1">
    <location>
        <begin position="90"/>
        <end position="141"/>
    </location>
</feature>
<protein>
    <submittedName>
        <fullName evidence="3">Uncharacterized protein</fullName>
    </submittedName>
</protein>
<accession>A0A915PTW3</accession>
<proteinExistence type="predicted"/>
<feature type="region of interest" description="Disordered" evidence="1">
    <location>
        <begin position="50"/>
        <end position="186"/>
    </location>
</feature>
<keyword evidence="2" id="KW-1185">Reference proteome</keyword>
<feature type="compositionally biased region" description="Basic residues" evidence="1">
    <location>
        <begin position="142"/>
        <end position="153"/>
    </location>
</feature>
<feature type="compositionally biased region" description="Basic and acidic residues" evidence="1">
    <location>
        <begin position="10"/>
        <end position="20"/>
    </location>
</feature>
<dbReference type="AlphaFoldDB" id="A0A915PTW3"/>
<feature type="region of interest" description="Disordered" evidence="1">
    <location>
        <begin position="1"/>
        <end position="20"/>
    </location>
</feature>
<dbReference type="Proteomes" id="UP000887581">
    <property type="component" value="Unplaced"/>
</dbReference>
<feature type="compositionally biased region" description="Basic and acidic residues" evidence="1">
    <location>
        <begin position="50"/>
        <end position="59"/>
    </location>
</feature>